<keyword evidence="8" id="KW-0732">Signal</keyword>
<keyword evidence="11" id="KW-0333">Golgi apparatus</keyword>
<protein>
    <recommendedName>
        <fullName evidence="16">Pheromone-processing carboxypeptidase KEX1</fullName>
        <ecNumber evidence="14">3.4.16.6</ecNumber>
    </recommendedName>
    <alternativeName>
        <fullName evidence="17">Carboxypeptidase D</fullName>
    </alternativeName>
    <alternativeName>
        <fullName evidence="15">Pheromone-processing carboxypeptidase kex1</fullName>
    </alternativeName>
</protein>
<gene>
    <name evidence="18" type="ORF">CANCADRAFT_15892</name>
</gene>
<proteinExistence type="inferred from homology"/>
<keyword evidence="19" id="KW-1185">Reference proteome</keyword>
<evidence type="ECO:0000256" key="11">
    <source>
        <dbReference type="ARBA" id="ARBA00023034"/>
    </source>
</evidence>
<keyword evidence="12" id="KW-0472">Membrane</keyword>
<evidence type="ECO:0000256" key="17">
    <source>
        <dbReference type="ARBA" id="ARBA00042717"/>
    </source>
</evidence>
<evidence type="ECO:0000313" key="18">
    <source>
        <dbReference type="EMBL" id="ODV90477.1"/>
    </source>
</evidence>
<dbReference type="GO" id="GO:0005802">
    <property type="term" value="C:trans-Golgi network"/>
    <property type="evidence" value="ECO:0007669"/>
    <property type="project" value="TreeGrafter"/>
</dbReference>
<evidence type="ECO:0000256" key="14">
    <source>
        <dbReference type="ARBA" id="ARBA00038895"/>
    </source>
</evidence>
<dbReference type="AlphaFoldDB" id="A0A1E4TFJ7"/>
<evidence type="ECO:0000256" key="6">
    <source>
        <dbReference type="ARBA" id="ARBA00022692"/>
    </source>
</evidence>
<keyword evidence="13" id="KW-0325">Glycoprotein</keyword>
<dbReference type="Pfam" id="PF00450">
    <property type="entry name" value="Peptidase_S10"/>
    <property type="match status" value="1"/>
</dbReference>
<keyword evidence="5" id="KW-0645">Protease</keyword>
<name>A0A1E4TFJ7_9ASCO</name>
<dbReference type="GO" id="GO:0004185">
    <property type="term" value="F:serine-type carboxypeptidase activity"/>
    <property type="evidence" value="ECO:0007669"/>
    <property type="project" value="UniProtKB-EC"/>
</dbReference>
<evidence type="ECO:0000256" key="12">
    <source>
        <dbReference type="ARBA" id="ARBA00023136"/>
    </source>
</evidence>
<dbReference type="SUPFAM" id="SSF53474">
    <property type="entry name" value="alpha/beta-Hydrolases"/>
    <property type="match status" value="1"/>
</dbReference>
<dbReference type="EMBL" id="KV453842">
    <property type="protein sequence ID" value="ODV90477.1"/>
    <property type="molecule type" value="Genomic_DNA"/>
</dbReference>
<dbReference type="PANTHER" id="PTHR11802">
    <property type="entry name" value="SERINE PROTEASE FAMILY S10 SERINE CARBOXYPEPTIDASE"/>
    <property type="match status" value="1"/>
</dbReference>
<dbReference type="InterPro" id="IPR033124">
    <property type="entry name" value="Ser_caboxypep_his_AS"/>
</dbReference>
<keyword evidence="6" id="KW-0812">Transmembrane</keyword>
<dbReference type="GO" id="GO:0006915">
    <property type="term" value="P:apoptotic process"/>
    <property type="evidence" value="ECO:0007669"/>
    <property type="project" value="UniProtKB-KW"/>
</dbReference>
<comment type="catalytic activity">
    <reaction evidence="1">
        <text>Preferential release of a C-terminal arginine or lysine residue.</text>
        <dbReference type="EC" id="3.4.16.6"/>
    </reaction>
</comment>
<comment type="subcellular location">
    <subcellularLocation>
        <location evidence="2">Golgi apparatus</location>
        <location evidence="2">trans-Golgi network membrane</location>
        <topology evidence="2">Single-pass type I membrane protein</topology>
    </subcellularLocation>
</comment>
<dbReference type="PRINTS" id="PR00724">
    <property type="entry name" value="CRBOXYPTASEC"/>
</dbReference>
<evidence type="ECO:0000256" key="7">
    <source>
        <dbReference type="ARBA" id="ARBA00022703"/>
    </source>
</evidence>
<feature type="non-terminal residue" evidence="18">
    <location>
        <position position="1"/>
    </location>
</feature>
<evidence type="ECO:0000256" key="5">
    <source>
        <dbReference type="ARBA" id="ARBA00022670"/>
    </source>
</evidence>
<evidence type="ECO:0000256" key="13">
    <source>
        <dbReference type="ARBA" id="ARBA00023180"/>
    </source>
</evidence>
<evidence type="ECO:0000256" key="15">
    <source>
        <dbReference type="ARBA" id="ARBA00040403"/>
    </source>
</evidence>
<dbReference type="InterPro" id="IPR001563">
    <property type="entry name" value="Peptidase_S10"/>
</dbReference>
<dbReference type="GO" id="GO:0006508">
    <property type="term" value="P:proteolysis"/>
    <property type="evidence" value="ECO:0007669"/>
    <property type="project" value="UniProtKB-KW"/>
</dbReference>
<keyword evidence="4" id="KW-0121">Carboxypeptidase</keyword>
<evidence type="ECO:0000313" key="19">
    <source>
        <dbReference type="Proteomes" id="UP000095023"/>
    </source>
</evidence>
<dbReference type="Proteomes" id="UP000095023">
    <property type="component" value="Unassembled WGS sequence"/>
</dbReference>
<keyword evidence="7" id="KW-0053">Apoptosis</keyword>
<evidence type="ECO:0000256" key="2">
    <source>
        <dbReference type="ARBA" id="ARBA00004393"/>
    </source>
</evidence>
<dbReference type="PANTHER" id="PTHR11802:SF190">
    <property type="entry name" value="PHEROMONE-PROCESSING CARBOXYPEPTIDASE KEX1"/>
    <property type="match status" value="1"/>
</dbReference>
<organism evidence="18 19">
    <name type="scientific">Tortispora caseinolytica NRRL Y-17796</name>
    <dbReference type="NCBI Taxonomy" id="767744"/>
    <lineage>
        <taxon>Eukaryota</taxon>
        <taxon>Fungi</taxon>
        <taxon>Dikarya</taxon>
        <taxon>Ascomycota</taxon>
        <taxon>Saccharomycotina</taxon>
        <taxon>Trigonopsidomycetes</taxon>
        <taxon>Trigonopsidales</taxon>
        <taxon>Trigonopsidaceae</taxon>
        <taxon>Tortispora</taxon>
    </lineage>
</organism>
<evidence type="ECO:0000256" key="3">
    <source>
        <dbReference type="ARBA" id="ARBA00009431"/>
    </source>
</evidence>
<dbReference type="OrthoDB" id="443318at2759"/>
<dbReference type="PROSITE" id="PS00560">
    <property type="entry name" value="CARBOXYPEPT_SER_HIS"/>
    <property type="match status" value="1"/>
</dbReference>
<dbReference type="Gene3D" id="3.40.50.1820">
    <property type="entry name" value="alpha/beta hydrolase"/>
    <property type="match status" value="1"/>
</dbReference>
<keyword evidence="9" id="KW-0378">Hydrolase</keyword>
<dbReference type="EC" id="3.4.16.6" evidence="14"/>
<evidence type="ECO:0000256" key="1">
    <source>
        <dbReference type="ARBA" id="ARBA00001003"/>
    </source>
</evidence>
<evidence type="ECO:0000256" key="16">
    <source>
        <dbReference type="ARBA" id="ARBA00040628"/>
    </source>
</evidence>
<evidence type="ECO:0000256" key="4">
    <source>
        <dbReference type="ARBA" id="ARBA00022645"/>
    </source>
</evidence>
<dbReference type="InterPro" id="IPR029058">
    <property type="entry name" value="AB_hydrolase_fold"/>
</dbReference>
<keyword evidence="10" id="KW-1133">Transmembrane helix</keyword>
<sequence>ADNYAVHSLPNLADGVELPVMHAGLLELAGDGDPHMFFWRVQSSKPTNKTVIWLNGGPGCSSMDGMFLEIGPFRAVDGNFNGGDSNVDPRLVPNPGAWNEYANILFIDSPVGTGFSYADRGRYDHEIYEVADDIVAFLDAYFELFPTDRDNDLYVAGESFAGTYIPYIARAMLDHDLQNLKGLLMGNPYTDPPRHFFAYAEMAFESGLIPHDSPQAKTVSDAVAHCTQELTKYGVHINVPACESILDTVLSLSKPSKNTCINMYDIRLQDSYPACGINWPPALSATQNYLRLAQLVKAINLPSEKQFVWKECDGSVSRYLRAYNSTPAVDLLPDLLQSVPILFFNGDKDLICNHYGNERLIANLEWNGDVGFRESAKKEMWSFNGSDVGEYTFDRGLTYLRVYNASHMVPVDYPEQMKYMLADFIGAE</sequence>
<accession>A0A1E4TFJ7</accession>
<feature type="non-terminal residue" evidence="18">
    <location>
        <position position="428"/>
    </location>
</feature>
<comment type="similarity">
    <text evidence="3">Belongs to the peptidase S10 family.</text>
</comment>
<evidence type="ECO:0000256" key="8">
    <source>
        <dbReference type="ARBA" id="ARBA00022729"/>
    </source>
</evidence>
<evidence type="ECO:0000256" key="10">
    <source>
        <dbReference type="ARBA" id="ARBA00022989"/>
    </source>
</evidence>
<reference evidence="19" key="1">
    <citation type="submission" date="2016-02" db="EMBL/GenBank/DDBJ databases">
        <title>Comparative genomics of biotechnologically important yeasts.</title>
        <authorList>
            <consortium name="DOE Joint Genome Institute"/>
            <person name="Riley R."/>
            <person name="Haridas S."/>
            <person name="Wolfe K.H."/>
            <person name="Lopes M.R."/>
            <person name="Hittinger C.T."/>
            <person name="Goker M."/>
            <person name="Salamov A."/>
            <person name="Wisecaver J."/>
            <person name="Long T.M."/>
            <person name="Aerts A.L."/>
            <person name="Barry K."/>
            <person name="Choi C."/>
            <person name="Clum A."/>
            <person name="Coughlan A.Y."/>
            <person name="Deshpande S."/>
            <person name="Douglass A.P."/>
            <person name="Hanson S.J."/>
            <person name="Klenk H.-P."/>
            <person name="Labutti K."/>
            <person name="Lapidus A."/>
            <person name="Lindquist E."/>
            <person name="Lipzen A."/>
            <person name="Meier-Kolthoff J.P."/>
            <person name="Ohm R.A."/>
            <person name="Otillar R.P."/>
            <person name="Pangilinan J."/>
            <person name="Peng Y."/>
            <person name="Rokas A."/>
            <person name="Rosa C.A."/>
            <person name="Scheuner C."/>
            <person name="Sibirny A.A."/>
            <person name="Slot J.C."/>
            <person name="Stielow J.B."/>
            <person name="Sun H."/>
            <person name="Kurtzman C.P."/>
            <person name="Blackwell M."/>
            <person name="Jeffries T.W."/>
            <person name="Grigoriev I.V."/>
        </authorList>
    </citation>
    <scope>NUCLEOTIDE SEQUENCE [LARGE SCALE GENOMIC DNA]</scope>
    <source>
        <strain evidence="19">NRRL Y-17796</strain>
    </source>
</reference>
<evidence type="ECO:0000256" key="9">
    <source>
        <dbReference type="ARBA" id="ARBA00022801"/>
    </source>
</evidence>